<dbReference type="AlphaFoldDB" id="A0A7W5V708"/>
<proteinExistence type="predicted"/>
<reference evidence="1 2" key="1">
    <citation type="submission" date="2020-08" db="EMBL/GenBank/DDBJ databases">
        <title>Sequencing the genomes of 1000 actinobacteria strains.</title>
        <authorList>
            <person name="Klenk H.-P."/>
        </authorList>
    </citation>
    <scope>NUCLEOTIDE SEQUENCE [LARGE SCALE GENOMIC DNA]</scope>
    <source>
        <strain evidence="1 2">DSM 44320</strain>
    </source>
</reference>
<dbReference type="InterPro" id="IPR036890">
    <property type="entry name" value="HATPase_C_sf"/>
</dbReference>
<protein>
    <submittedName>
        <fullName evidence="1">Uncharacterized protein</fullName>
    </submittedName>
</protein>
<sequence length="727" mass="80713">MAEIELTQLKIPHEDNDSALREDIRSDLEDSLKEYSEIDLLVELLQNALDAMDERRYRSICAKLAIDSSHPSSIAGWNKTVDDLIQSDYEAFPDRSSGVSPQAVWQASAASIEPRRRRWAEVLIANLGLEPNAIEQVVNLPTSWAQLSIDLDLSNPYQLTVVDSGTGISDPLMAFRHKGSTKRRQDERRRRGIRGSHGWGLSAILGLCDRVEVVTKVSGTEPKGLKFENFASFRADPSVTPVIRSFEASDVGSLGLPELSGESGTAIRVALPAVQPDGLLQKLISEGSAEQWSNSLRLYTPIGQVNDYVLHPAYHCLRRTDIKITLRLKRGPDLTTVSVPYDYLRLSYLRSELCQDLKQFVDSGMQPGKSVYCVGREKSGNNIYLIAAEIQASKPTMATIEDRSANRLVNHLTESGEEAPLIPRGIYLALSGGMKSESVALPPLSTNAAYRGIVLAETARATLGRRHTMDQRTSIPKAAKDFARTYDAVRKKTIPAGQPILTGPALHKWQRKLWRNVIAELSQDPPFTNMLVWAASGSGEARVMLTFGELLGARHFGEMRVLRCSLRDRYDFQFSYRWGINEDLAPSGPFSETLINQGFAARVDGGYRRLAIGEFKSQGDSILGELDASATDWRKNPNSIDWLVCWDFDESVLGEAWTSAPIDGNPELREFRGQTHIWVPAPGNARNRPLAVTAMRGLLVQLMQAEELAAVEDWAEVIGSNYYDEDD</sequence>
<evidence type="ECO:0000313" key="2">
    <source>
        <dbReference type="Proteomes" id="UP000579945"/>
    </source>
</evidence>
<dbReference type="SUPFAM" id="SSF55874">
    <property type="entry name" value="ATPase domain of HSP90 chaperone/DNA topoisomerase II/histidine kinase"/>
    <property type="match status" value="1"/>
</dbReference>
<keyword evidence="2" id="KW-1185">Reference proteome</keyword>
<organism evidence="1 2">
    <name type="scientific">Nonomuraea dietziae</name>
    <dbReference type="NCBI Taxonomy" id="65515"/>
    <lineage>
        <taxon>Bacteria</taxon>
        <taxon>Bacillati</taxon>
        <taxon>Actinomycetota</taxon>
        <taxon>Actinomycetes</taxon>
        <taxon>Streptosporangiales</taxon>
        <taxon>Streptosporangiaceae</taxon>
        <taxon>Nonomuraea</taxon>
    </lineage>
</organism>
<dbReference type="Gene3D" id="3.30.565.10">
    <property type="entry name" value="Histidine kinase-like ATPase, C-terminal domain"/>
    <property type="match status" value="1"/>
</dbReference>
<name>A0A7W5V708_9ACTN</name>
<evidence type="ECO:0000313" key="1">
    <source>
        <dbReference type="EMBL" id="MBB3730349.1"/>
    </source>
</evidence>
<comment type="caution">
    <text evidence="1">The sequence shown here is derived from an EMBL/GenBank/DDBJ whole genome shotgun (WGS) entry which is preliminary data.</text>
</comment>
<dbReference type="Proteomes" id="UP000579945">
    <property type="component" value="Unassembled WGS sequence"/>
</dbReference>
<dbReference type="EMBL" id="JACIBV010000001">
    <property type="protein sequence ID" value="MBB3730349.1"/>
    <property type="molecule type" value="Genomic_DNA"/>
</dbReference>
<dbReference type="RefSeq" id="WP_183654926.1">
    <property type="nucleotide sequence ID" value="NZ_JACIBV010000001.1"/>
</dbReference>
<dbReference type="GeneID" id="95392499"/>
<accession>A0A7W5V708</accession>
<gene>
    <name evidence="1" type="ORF">FHR33_006209</name>
</gene>